<evidence type="ECO:0000256" key="1">
    <source>
        <dbReference type="SAM" id="MobiDB-lite"/>
    </source>
</evidence>
<dbReference type="InterPro" id="IPR036086">
    <property type="entry name" value="ParB/Sulfiredoxin_sf"/>
</dbReference>
<feature type="region of interest" description="Disordered" evidence="1">
    <location>
        <begin position="137"/>
        <end position="160"/>
    </location>
</feature>
<dbReference type="SMART" id="SM00470">
    <property type="entry name" value="ParB"/>
    <property type="match status" value="1"/>
</dbReference>
<dbReference type="RefSeq" id="WP_108908673.1">
    <property type="nucleotide sequence ID" value="NZ_CP029188.1"/>
</dbReference>
<dbReference type="SUPFAM" id="SSF110849">
    <property type="entry name" value="ParB/Sulfiredoxin"/>
    <property type="match status" value="1"/>
</dbReference>
<name>A0A2S1T2L9_9ACTN</name>
<evidence type="ECO:0000313" key="4">
    <source>
        <dbReference type="Proteomes" id="UP000244900"/>
    </source>
</evidence>
<feature type="region of interest" description="Disordered" evidence="1">
    <location>
        <begin position="202"/>
        <end position="254"/>
    </location>
</feature>
<dbReference type="EMBL" id="CP029188">
    <property type="protein sequence ID" value="AWI32826.1"/>
    <property type="molecule type" value="Genomic_DNA"/>
</dbReference>
<feature type="compositionally biased region" description="Low complexity" evidence="1">
    <location>
        <begin position="236"/>
        <end position="250"/>
    </location>
</feature>
<evidence type="ECO:0000313" key="3">
    <source>
        <dbReference type="EMBL" id="AWI32826.1"/>
    </source>
</evidence>
<dbReference type="KEGG" id="stir:DDW44_31445"/>
<dbReference type="OrthoDB" id="3701787at2"/>
<organism evidence="3 4">
    <name type="scientific">Streptomyces tirandamycinicus</name>
    <dbReference type="NCBI Taxonomy" id="2174846"/>
    <lineage>
        <taxon>Bacteria</taxon>
        <taxon>Bacillati</taxon>
        <taxon>Actinomycetota</taxon>
        <taxon>Actinomycetes</taxon>
        <taxon>Kitasatosporales</taxon>
        <taxon>Streptomycetaceae</taxon>
        <taxon>Streptomyces</taxon>
    </lineage>
</organism>
<dbReference type="InterPro" id="IPR003115">
    <property type="entry name" value="ParB_N"/>
</dbReference>
<feature type="compositionally biased region" description="Pro residues" evidence="1">
    <location>
        <begin position="219"/>
        <end position="235"/>
    </location>
</feature>
<protein>
    <submittedName>
        <fullName evidence="3">Transcriptional regulator</fullName>
    </submittedName>
</protein>
<gene>
    <name evidence="3" type="ORF">DDW44_31445</name>
</gene>
<feature type="domain" description="ParB-like N-terminal" evidence="2">
    <location>
        <begin position="7"/>
        <end position="91"/>
    </location>
</feature>
<dbReference type="Proteomes" id="UP000244900">
    <property type="component" value="Chromosome"/>
</dbReference>
<accession>A0A2S1T2L9</accession>
<reference evidence="3 4" key="1">
    <citation type="submission" date="2018-05" db="EMBL/GenBank/DDBJ databases">
        <title>Complete genome sequence of sponge-derived Streptomyces sp. HNM0039.</title>
        <authorList>
            <person name="Huang X."/>
            <person name="Zhou S."/>
        </authorList>
    </citation>
    <scope>NUCLEOTIDE SEQUENCE [LARGE SCALE GENOMIC DNA]</scope>
    <source>
        <strain evidence="3 4">HNM0039</strain>
    </source>
</reference>
<dbReference type="AlphaFoldDB" id="A0A2S1T2L9"/>
<keyword evidence="4" id="KW-1185">Reference proteome</keyword>
<sequence length="346" mass="37279">MPAHFTHRVGIDALLPADSPRLNGVDADHVRRLAEVYPSLPPVLVHRATMRVIDGMHRLAAAASNGLTSVDVRYFDGPDEEAFLRAVAANITHGLPLSVADRKAAAERILRSRPELSDRAVAGYAGLDAKTVAAIRPRSTADSPQANIRTGADGRAHPLDRTAERLRAAELMTSRPDLPLRAIVKETGLSLGTAHDVRQRLLRGEAPVPQGRRSAVGRRPPPAPAGADRPAPPSPRATAPSAAPTGSSRTRGSLETLRRLAGDPSLRHSESGRHFLRWLHTHFMVDEAWRQQADAVPPHCTDTVAELALHCSNAWKRFAEDLGRRRLADTTTAQSRPAASGSRQGA</sequence>
<dbReference type="Gene3D" id="3.90.1530.10">
    <property type="entry name" value="Conserved hypothetical protein from pyrococcus furiosus pfu- 392566-001, ParB domain"/>
    <property type="match status" value="1"/>
</dbReference>
<proteinExistence type="predicted"/>
<evidence type="ECO:0000259" key="2">
    <source>
        <dbReference type="SMART" id="SM00470"/>
    </source>
</evidence>